<name>Q13JU1_PARXL</name>
<dbReference type="Proteomes" id="UP000001817">
    <property type="component" value="Chromosome 2"/>
</dbReference>
<accession>Q13JU1</accession>
<evidence type="ECO:0000313" key="3">
    <source>
        <dbReference type="Proteomes" id="UP000001817"/>
    </source>
</evidence>
<gene>
    <name evidence="2" type="ORF">Bxe_B0298</name>
</gene>
<dbReference type="OrthoDB" id="9809324at2"/>
<dbReference type="Gene3D" id="3.40.50.300">
    <property type="entry name" value="P-loop containing nucleotide triphosphate hydrolases"/>
    <property type="match status" value="1"/>
</dbReference>
<dbReference type="EMBL" id="CP000271">
    <property type="protein sequence ID" value="ABE35648.1"/>
    <property type="molecule type" value="Genomic_DNA"/>
</dbReference>
<dbReference type="eggNOG" id="COG1106">
    <property type="taxonomic scope" value="Bacteria"/>
</dbReference>
<organism evidence="2 3">
    <name type="scientific">Paraburkholderia xenovorans (strain LB400)</name>
    <dbReference type="NCBI Taxonomy" id="266265"/>
    <lineage>
        <taxon>Bacteria</taxon>
        <taxon>Pseudomonadati</taxon>
        <taxon>Pseudomonadota</taxon>
        <taxon>Betaproteobacteria</taxon>
        <taxon>Burkholderiales</taxon>
        <taxon>Burkholderiaceae</taxon>
        <taxon>Paraburkholderia</taxon>
    </lineage>
</organism>
<evidence type="ECO:0000313" key="2">
    <source>
        <dbReference type="EMBL" id="ABE35648.1"/>
    </source>
</evidence>
<dbReference type="Pfam" id="PF13304">
    <property type="entry name" value="AAA_21"/>
    <property type="match status" value="1"/>
</dbReference>
<dbReference type="KEGG" id="bxe:Bxe_B0298"/>
<dbReference type="InterPro" id="IPR027417">
    <property type="entry name" value="P-loop_NTPase"/>
</dbReference>
<sequence>MLVEFRVKNFRSIRDDLCLSMVASKDKEKATTNTVETGISAIPTLLRSAVVYGPNASGKSALVSAMQFAQAVVATSATLKPDQPLNYAPFKLDPITVTQPSEFEFTFIQDKVRYQYGFALLPDRIAEEWLYVYKAPKPQTWFERKGLAESVHTYTFGSSLVGQRKVWQVATRSNALFLSTAVQLNSDSLRPIYDWITSHLSIFAAGTQPMFDFSTNRAATDDGKKMLVEFLNAADIGISDLSTRVQKQHVFNVEISENGPLHTVSEREVRVPLFMHRSAKASAIFQMEEESTGTQRLFAFAAPIIDALKVGRAVVVDELDGSLHSHITRFLVQLFHLPTRDGSAAQLIFTTHDTSLLDANIFRRDQIWFMEKGQDQVSTIVPLSEFSPRKNEALERGYLSGRYGALPMIEDIEDFDDLVQKD</sequence>
<feature type="domain" description="ATPase AAA-type core" evidence="1">
    <location>
        <begin position="49"/>
        <end position="358"/>
    </location>
</feature>
<dbReference type="GO" id="GO:0005524">
    <property type="term" value="F:ATP binding"/>
    <property type="evidence" value="ECO:0007669"/>
    <property type="project" value="InterPro"/>
</dbReference>
<dbReference type="KEGG" id="bxb:DR64_5638"/>
<dbReference type="SUPFAM" id="SSF52540">
    <property type="entry name" value="P-loop containing nucleoside triphosphate hydrolases"/>
    <property type="match status" value="1"/>
</dbReference>
<evidence type="ECO:0000259" key="1">
    <source>
        <dbReference type="Pfam" id="PF13304"/>
    </source>
</evidence>
<dbReference type="PANTHER" id="PTHR40396">
    <property type="entry name" value="ATPASE-LIKE PROTEIN"/>
    <property type="match status" value="1"/>
</dbReference>
<dbReference type="PATRIC" id="fig|266265.5.peg.7501"/>
<dbReference type="InterPro" id="IPR003959">
    <property type="entry name" value="ATPase_AAA_core"/>
</dbReference>
<dbReference type="RefSeq" id="WP_011492923.1">
    <property type="nucleotide sequence ID" value="NC_007952.1"/>
</dbReference>
<dbReference type="AlphaFoldDB" id="Q13JU1"/>
<reference evidence="2 3" key="1">
    <citation type="journal article" date="2006" name="Proc. Natl. Acad. Sci. U.S.A.">
        <title>Burkholderia xenovorans LB400 harbors a multi-replicon, 9.73-Mbp genome shaped for versatility.</title>
        <authorList>
            <person name="Chain P.S."/>
            <person name="Denef V.J."/>
            <person name="Konstantinidis K.T."/>
            <person name="Vergez L.M."/>
            <person name="Agullo L."/>
            <person name="Reyes V.L."/>
            <person name="Hauser L."/>
            <person name="Cordova M."/>
            <person name="Gomez L."/>
            <person name="Gonzalez M."/>
            <person name="Land M."/>
            <person name="Lao V."/>
            <person name="Larimer F."/>
            <person name="LiPuma J.J."/>
            <person name="Mahenthiralingam E."/>
            <person name="Malfatti S.A."/>
            <person name="Marx C.J."/>
            <person name="Parnell J.J."/>
            <person name="Ramette A."/>
            <person name="Richardson P."/>
            <person name="Seeger M."/>
            <person name="Smith D."/>
            <person name="Spilker T."/>
            <person name="Sul W.J."/>
            <person name="Tsoi T.V."/>
            <person name="Ulrich L.E."/>
            <person name="Zhulin I.B."/>
            <person name="Tiedje J.M."/>
        </authorList>
    </citation>
    <scope>NUCLEOTIDE SEQUENCE [LARGE SCALE GENOMIC DNA]</scope>
    <source>
        <strain evidence="2 3">LB400</strain>
    </source>
</reference>
<keyword evidence="3" id="KW-1185">Reference proteome</keyword>
<dbReference type="PANTHER" id="PTHR40396:SF1">
    <property type="entry name" value="ATPASE AAA-TYPE CORE DOMAIN-CONTAINING PROTEIN"/>
    <property type="match status" value="1"/>
</dbReference>
<protein>
    <submittedName>
        <fullName evidence="2">Phage resistance protein</fullName>
    </submittedName>
</protein>
<proteinExistence type="predicted"/>
<dbReference type="GO" id="GO:0016887">
    <property type="term" value="F:ATP hydrolysis activity"/>
    <property type="evidence" value="ECO:0007669"/>
    <property type="project" value="InterPro"/>
</dbReference>
<dbReference type="STRING" id="266265.Bxe_B0298"/>